<dbReference type="AlphaFoldDB" id="A0A9P5LU70"/>
<evidence type="ECO:0000259" key="1">
    <source>
        <dbReference type="Pfam" id="PF01636"/>
    </source>
</evidence>
<dbReference type="Proteomes" id="UP000710849">
    <property type="component" value="Unassembled WGS sequence"/>
</dbReference>
<dbReference type="InterPro" id="IPR011009">
    <property type="entry name" value="Kinase-like_dom_sf"/>
</dbReference>
<sequence>MAWPLTVYEPFEGNTKEEFNAHVPKEQEFLLCHNCGWTVYHQVHYWYVSHIKVMCNGARGIWFIGDDYILKERAILEYGRASVMGADVSISKFLTENSTVPVVKYIHHWKDSKSHFTMAERIPGDSLRVAGNSMSKDEIRVIAKEVVEHLIEVRKFTSPKIGAPDGSNIRDRVISSNERVQFVTDDFEKWWTRAKLRLSKEQTERWNDVIKEIYPIKGGPYVLTHGDLDASNIMVKDGHLTGIIDWEAGGYLPEWWELVANSVMLPPLWGFCFREEWKTQIGPLPEEEIQFARTFKNFFKEYYPRQIEPEPFFDQDSYIKCPNYSRYLKESRDGFASTVRQRESRKKEAAKEEIAALAALKKLGLDEKEKVTD</sequence>
<dbReference type="InterPro" id="IPR002575">
    <property type="entry name" value="Aminoglycoside_PTrfase"/>
</dbReference>
<dbReference type="SUPFAM" id="SSF56112">
    <property type="entry name" value="Protein kinase-like (PK-like)"/>
    <property type="match status" value="1"/>
</dbReference>
<evidence type="ECO:0000313" key="2">
    <source>
        <dbReference type="EMBL" id="KAF7926701.1"/>
    </source>
</evidence>
<organism evidence="2 3">
    <name type="scientific">Botrytis byssoidea</name>
    <dbReference type="NCBI Taxonomy" id="139641"/>
    <lineage>
        <taxon>Eukaryota</taxon>
        <taxon>Fungi</taxon>
        <taxon>Dikarya</taxon>
        <taxon>Ascomycota</taxon>
        <taxon>Pezizomycotina</taxon>
        <taxon>Leotiomycetes</taxon>
        <taxon>Helotiales</taxon>
        <taxon>Sclerotiniaceae</taxon>
        <taxon>Botrytis</taxon>
    </lineage>
</organism>
<proteinExistence type="predicted"/>
<dbReference type="Pfam" id="PF01636">
    <property type="entry name" value="APH"/>
    <property type="match status" value="1"/>
</dbReference>
<protein>
    <recommendedName>
        <fullName evidence="1">Aminoglycoside phosphotransferase domain-containing protein</fullName>
    </recommendedName>
</protein>
<dbReference type="GeneID" id="62153798"/>
<comment type="caution">
    <text evidence="2">The sequence shown here is derived from an EMBL/GenBank/DDBJ whole genome shotgun (WGS) entry which is preliminary data.</text>
</comment>
<feature type="domain" description="Aminoglycoside phosphotransferase" evidence="1">
    <location>
        <begin position="89"/>
        <end position="258"/>
    </location>
</feature>
<dbReference type="RefSeq" id="XP_038728435.1">
    <property type="nucleotide sequence ID" value="XM_038880725.1"/>
</dbReference>
<keyword evidence="3" id="KW-1185">Reference proteome</keyword>
<dbReference type="EMBL" id="RCSW01000026">
    <property type="protein sequence ID" value="KAF7926701.1"/>
    <property type="molecule type" value="Genomic_DNA"/>
</dbReference>
<dbReference type="InterPro" id="IPR051678">
    <property type="entry name" value="AGP_Transferase"/>
</dbReference>
<reference evidence="2 3" key="1">
    <citation type="journal article" date="2020" name="Genome Biol. Evol.">
        <title>Comparative genomics of Sclerotiniaceae.</title>
        <authorList>
            <person name="Valero Jimenez C.A."/>
            <person name="Steentjes M."/>
            <person name="Scholten O.E."/>
            <person name="Van Kan J.A.L."/>
        </authorList>
    </citation>
    <scope>NUCLEOTIDE SEQUENCE [LARGE SCALE GENOMIC DNA]</scope>
    <source>
        <strain evidence="2 3">MUCL 94</strain>
    </source>
</reference>
<dbReference type="PANTHER" id="PTHR21310:SF48">
    <property type="entry name" value="AMINOGLYCOSIDE PHOSPHOTRANSFERASE DOMAIN-CONTAINING PROTEIN"/>
    <property type="match status" value="1"/>
</dbReference>
<gene>
    <name evidence="2" type="ORF">EAE97_010210</name>
</gene>
<accession>A0A9P5LU70</accession>
<dbReference type="PANTHER" id="PTHR21310">
    <property type="entry name" value="AMINOGLYCOSIDE PHOSPHOTRANSFERASE-RELATED-RELATED"/>
    <property type="match status" value="1"/>
</dbReference>
<name>A0A9P5LU70_9HELO</name>
<dbReference type="Gene3D" id="3.90.1200.10">
    <property type="match status" value="1"/>
</dbReference>
<evidence type="ECO:0000313" key="3">
    <source>
        <dbReference type="Proteomes" id="UP000710849"/>
    </source>
</evidence>